<evidence type="ECO:0000313" key="1">
    <source>
        <dbReference type="EMBL" id="PBK75943.1"/>
    </source>
</evidence>
<sequence length="157" mass="17857">MCSPKASLTFFALGGCRRIRRLDNIVHTLLIERLYVFLVVVLDDLIYTTSMEFTAFPFDWLRDGLSDFRGLDMNSCVTWRETKKSAVVNVGLVTAHPLPYPTWLSTTPCPHSLDTDLYRRSIVGPVSRRCAIRSTGIKDGCTWELPSEREGRAIDDR</sequence>
<gene>
    <name evidence="1" type="ORF">ARMSODRAFT_950307</name>
</gene>
<dbReference type="EMBL" id="KZ293417">
    <property type="protein sequence ID" value="PBK75943.1"/>
    <property type="molecule type" value="Genomic_DNA"/>
</dbReference>
<evidence type="ECO:0000313" key="2">
    <source>
        <dbReference type="Proteomes" id="UP000218334"/>
    </source>
</evidence>
<accession>A0A2H3CII5</accession>
<name>A0A2H3CII5_9AGAR</name>
<keyword evidence="2" id="KW-1185">Reference proteome</keyword>
<dbReference type="PROSITE" id="PS51257">
    <property type="entry name" value="PROKAR_LIPOPROTEIN"/>
    <property type="match status" value="1"/>
</dbReference>
<organism evidence="1 2">
    <name type="scientific">Armillaria solidipes</name>
    <dbReference type="NCBI Taxonomy" id="1076256"/>
    <lineage>
        <taxon>Eukaryota</taxon>
        <taxon>Fungi</taxon>
        <taxon>Dikarya</taxon>
        <taxon>Basidiomycota</taxon>
        <taxon>Agaricomycotina</taxon>
        <taxon>Agaricomycetes</taxon>
        <taxon>Agaricomycetidae</taxon>
        <taxon>Agaricales</taxon>
        <taxon>Marasmiineae</taxon>
        <taxon>Physalacriaceae</taxon>
        <taxon>Armillaria</taxon>
    </lineage>
</organism>
<dbReference type="AlphaFoldDB" id="A0A2H3CII5"/>
<protein>
    <submittedName>
        <fullName evidence="1">Uncharacterized protein</fullName>
    </submittedName>
</protein>
<dbReference type="Proteomes" id="UP000218334">
    <property type="component" value="Unassembled WGS sequence"/>
</dbReference>
<reference evidence="2" key="1">
    <citation type="journal article" date="2017" name="Nat. Ecol. Evol.">
        <title>Genome expansion and lineage-specific genetic innovations in the forest pathogenic fungi Armillaria.</title>
        <authorList>
            <person name="Sipos G."/>
            <person name="Prasanna A.N."/>
            <person name="Walter M.C."/>
            <person name="O'Connor E."/>
            <person name="Balint B."/>
            <person name="Krizsan K."/>
            <person name="Kiss B."/>
            <person name="Hess J."/>
            <person name="Varga T."/>
            <person name="Slot J."/>
            <person name="Riley R."/>
            <person name="Boka B."/>
            <person name="Rigling D."/>
            <person name="Barry K."/>
            <person name="Lee J."/>
            <person name="Mihaltcheva S."/>
            <person name="LaButti K."/>
            <person name="Lipzen A."/>
            <person name="Waldron R."/>
            <person name="Moloney N.M."/>
            <person name="Sperisen C."/>
            <person name="Kredics L."/>
            <person name="Vagvoelgyi C."/>
            <person name="Patrignani A."/>
            <person name="Fitzpatrick D."/>
            <person name="Nagy I."/>
            <person name="Doyle S."/>
            <person name="Anderson J.B."/>
            <person name="Grigoriev I.V."/>
            <person name="Gueldener U."/>
            <person name="Muensterkoetter M."/>
            <person name="Nagy L.G."/>
        </authorList>
    </citation>
    <scope>NUCLEOTIDE SEQUENCE [LARGE SCALE GENOMIC DNA]</scope>
    <source>
        <strain evidence="2">28-4</strain>
    </source>
</reference>
<proteinExistence type="predicted"/>